<dbReference type="AlphaFoldDB" id="A0A0D0CQ69"/>
<feature type="region of interest" description="Disordered" evidence="1">
    <location>
        <begin position="557"/>
        <end position="592"/>
    </location>
</feature>
<feature type="compositionally biased region" description="Polar residues" evidence="1">
    <location>
        <begin position="136"/>
        <end position="150"/>
    </location>
</feature>
<dbReference type="HOGENOM" id="CLU_384507_0_0_1"/>
<feature type="region of interest" description="Disordered" evidence="1">
    <location>
        <begin position="131"/>
        <end position="185"/>
    </location>
</feature>
<sequence>MDAFQNHFQSGTNPTPALRKDSHGPKPIPPPSKKVQIGEARKSPIPPPGKVSRQVSKPSGQPEQVFSPAELESMAAQQSSYFSFKLDVNQSPQTAKAQKTQKLRTNLEQAQSDHSPVQKPSDVLLQQHVQRHDPSRNQWHSNVQSHSQVQVPHAVAASTPEGSNFSQSNPTSNLHPYPSSIQIQSNSRSYQGTLAQLERLRQLDAWQRYAQMELARTNQVPTRAQMPNQAQKQNQVPQNSVPGVNQVHATHSSTQTVFPQLSYEQLLQAHTLLQQQNHALLQARNGISAYEQSPSQRPPPSASSQSPYPPQPGNSSTRAILSSIPTKTGYSSTSASFPQALTQYYPAKASAPQAPHSRSFSYQQNEPNLPSPSHSSQLRVSTTAINIPSTSANPHPQNSDMSYGTDNLPTPDSTRVQSTPHDSQNSYHHNSVQGSSEFDWMYSSFPQCVQDQSVIANGTRGAVGGGSGVSFTSGGEGEGEVPTSSLNELETLSSTVERVDEVASQSKGDYYSHPPTVPYAEAQEIESHPPTLSYSLASRNEHQSTATDLMFRDYSHSSKRVENNSRGVSGGKAVSKQRKRRKGKVPEPSAVKSPELSSLDFLADALITDFLASGTAEHGLGEGKIEDEMERFFGGLGPDVRDYDSFSAFGPSLVFHPSYSSQSVDWVNAGRTSNKELDAFWQQCYNQVTSLPSPKGSAKGNGKRRASWFESDSPKRTKH</sequence>
<feature type="region of interest" description="Disordered" evidence="1">
    <location>
        <begin position="290"/>
        <end position="319"/>
    </location>
</feature>
<feature type="region of interest" description="Disordered" evidence="1">
    <location>
        <begin position="217"/>
        <end position="245"/>
    </location>
</feature>
<proteinExistence type="predicted"/>
<evidence type="ECO:0000256" key="1">
    <source>
        <dbReference type="SAM" id="MobiDB-lite"/>
    </source>
</evidence>
<name>A0A0D0CQ69_9AGAR</name>
<feature type="compositionally biased region" description="Polar residues" evidence="1">
    <location>
        <begin position="89"/>
        <end position="115"/>
    </location>
</feature>
<evidence type="ECO:0000313" key="3">
    <source>
        <dbReference type="Proteomes" id="UP000053593"/>
    </source>
</evidence>
<feature type="compositionally biased region" description="Polar residues" evidence="1">
    <location>
        <begin position="160"/>
        <end position="185"/>
    </location>
</feature>
<dbReference type="Proteomes" id="UP000053593">
    <property type="component" value="Unassembled WGS sequence"/>
</dbReference>
<reference evidence="2 3" key="1">
    <citation type="submission" date="2014-04" db="EMBL/GenBank/DDBJ databases">
        <title>Evolutionary Origins and Diversification of the Mycorrhizal Mutualists.</title>
        <authorList>
            <consortium name="DOE Joint Genome Institute"/>
            <consortium name="Mycorrhizal Genomics Consortium"/>
            <person name="Kohler A."/>
            <person name="Kuo A."/>
            <person name="Nagy L.G."/>
            <person name="Floudas D."/>
            <person name="Copeland A."/>
            <person name="Barry K.W."/>
            <person name="Cichocki N."/>
            <person name="Veneault-Fourrey C."/>
            <person name="LaButti K."/>
            <person name="Lindquist E.A."/>
            <person name="Lipzen A."/>
            <person name="Lundell T."/>
            <person name="Morin E."/>
            <person name="Murat C."/>
            <person name="Riley R."/>
            <person name="Ohm R."/>
            <person name="Sun H."/>
            <person name="Tunlid A."/>
            <person name="Henrissat B."/>
            <person name="Grigoriev I.V."/>
            <person name="Hibbett D.S."/>
            <person name="Martin F."/>
        </authorList>
    </citation>
    <scope>NUCLEOTIDE SEQUENCE [LARGE SCALE GENOMIC DNA]</scope>
    <source>
        <strain evidence="2 3">FD-317 M1</strain>
    </source>
</reference>
<feature type="compositionally biased region" description="Polar residues" evidence="1">
    <location>
        <begin position="53"/>
        <end position="64"/>
    </location>
</feature>
<accession>A0A0D0CQ69</accession>
<organism evidence="2 3">
    <name type="scientific">Collybiopsis luxurians FD-317 M1</name>
    <dbReference type="NCBI Taxonomy" id="944289"/>
    <lineage>
        <taxon>Eukaryota</taxon>
        <taxon>Fungi</taxon>
        <taxon>Dikarya</taxon>
        <taxon>Basidiomycota</taxon>
        <taxon>Agaricomycotina</taxon>
        <taxon>Agaricomycetes</taxon>
        <taxon>Agaricomycetidae</taxon>
        <taxon>Agaricales</taxon>
        <taxon>Marasmiineae</taxon>
        <taxon>Omphalotaceae</taxon>
        <taxon>Collybiopsis</taxon>
        <taxon>Collybiopsis luxurians</taxon>
    </lineage>
</organism>
<feature type="region of interest" description="Disordered" evidence="1">
    <location>
        <begin position="467"/>
        <end position="486"/>
    </location>
</feature>
<feature type="compositionally biased region" description="Pro residues" evidence="1">
    <location>
        <begin position="296"/>
        <end position="312"/>
    </location>
</feature>
<feature type="compositionally biased region" description="Polar residues" evidence="1">
    <location>
        <begin position="356"/>
        <end position="432"/>
    </location>
</feature>
<feature type="compositionally biased region" description="Polar residues" evidence="1">
    <location>
        <begin position="1"/>
        <end position="15"/>
    </location>
</feature>
<protein>
    <submittedName>
        <fullName evidence="2">Uncharacterized protein</fullName>
    </submittedName>
</protein>
<gene>
    <name evidence="2" type="ORF">GYMLUDRAFT_246880</name>
</gene>
<evidence type="ECO:0000313" key="2">
    <source>
        <dbReference type="EMBL" id="KIK57533.1"/>
    </source>
</evidence>
<dbReference type="EMBL" id="KN834790">
    <property type="protein sequence ID" value="KIK57533.1"/>
    <property type="molecule type" value="Genomic_DNA"/>
</dbReference>
<feature type="region of interest" description="Disordered" evidence="1">
    <location>
        <begin position="1"/>
        <end position="72"/>
    </location>
</feature>
<feature type="region of interest" description="Disordered" evidence="1">
    <location>
        <begin position="348"/>
        <end position="432"/>
    </location>
</feature>
<feature type="region of interest" description="Disordered" evidence="1">
    <location>
        <begin position="691"/>
        <end position="719"/>
    </location>
</feature>
<feature type="region of interest" description="Disordered" evidence="1">
    <location>
        <begin position="89"/>
        <end position="119"/>
    </location>
</feature>
<keyword evidence="3" id="KW-1185">Reference proteome</keyword>